<evidence type="ECO:0000313" key="1">
    <source>
        <dbReference type="EMBL" id="GAG16873.1"/>
    </source>
</evidence>
<name>X0VWQ4_9ZZZZ</name>
<gene>
    <name evidence="1" type="ORF">S01H1_56240</name>
</gene>
<accession>X0VWQ4</accession>
<protein>
    <submittedName>
        <fullName evidence="1">Uncharacterized protein</fullName>
    </submittedName>
</protein>
<dbReference type="EMBL" id="BARS01036607">
    <property type="protein sequence ID" value="GAG16873.1"/>
    <property type="molecule type" value="Genomic_DNA"/>
</dbReference>
<comment type="caution">
    <text evidence="1">The sequence shown here is derived from an EMBL/GenBank/DDBJ whole genome shotgun (WGS) entry which is preliminary data.</text>
</comment>
<reference evidence="1" key="1">
    <citation type="journal article" date="2014" name="Front. Microbiol.">
        <title>High frequency of phylogenetically diverse reductive dehalogenase-homologous genes in deep subseafloor sedimentary metagenomes.</title>
        <authorList>
            <person name="Kawai M."/>
            <person name="Futagami T."/>
            <person name="Toyoda A."/>
            <person name="Takaki Y."/>
            <person name="Nishi S."/>
            <person name="Hori S."/>
            <person name="Arai W."/>
            <person name="Tsubouchi T."/>
            <person name="Morono Y."/>
            <person name="Uchiyama I."/>
            <person name="Ito T."/>
            <person name="Fujiyama A."/>
            <person name="Inagaki F."/>
            <person name="Takami H."/>
        </authorList>
    </citation>
    <scope>NUCLEOTIDE SEQUENCE</scope>
    <source>
        <strain evidence="1">Expedition CK06-06</strain>
    </source>
</reference>
<sequence>MNENIYNELKEFIEENGFVCPMPMKWNELYEMLPNRKRKNGGWEPSLPLILGAWESPILFKKLRFLEHIEYAFKNGVIEKVNDYLRSLQVEDWFKG</sequence>
<dbReference type="AlphaFoldDB" id="X0VWQ4"/>
<proteinExistence type="predicted"/>
<organism evidence="1">
    <name type="scientific">marine sediment metagenome</name>
    <dbReference type="NCBI Taxonomy" id="412755"/>
    <lineage>
        <taxon>unclassified sequences</taxon>
        <taxon>metagenomes</taxon>
        <taxon>ecological metagenomes</taxon>
    </lineage>
</organism>